<name>A0ABR8F3G8_NOSLI</name>
<dbReference type="Proteomes" id="UP000604661">
    <property type="component" value="Unassembled WGS sequence"/>
</dbReference>
<dbReference type="PANTHER" id="PTHR34613:SF1">
    <property type="entry name" value="SLL6017 PROTEIN"/>
    <property type="match status" value="1"/>
</dbReference>
<protein>
    <submittedName>
        <fullName evidence="2">Rpn family recombination-promoting nuclease/putative transposase</fullName>
    </submittedName>
</protein>
<evidence type="ECO:0000313" key="2">
    <source>
        <dbReference type="EMBL" id="MBD2564424.1"/>
    </source>
</evidence>
<gene>
    <name evidence="2" type="ORF">H6G95_28220</name>
</gene>
<accession>A0ABR8F3G8</accession>
<reference evidence="2 3" key="1">
    <citation type="journal article" date="2020" name="ISME J.">
        <title>Comparative genomics reveals insights into cyanobacterial evolution and habitat adaptation.</title>
        <authorList>
            <person name="Chen M.Y."/>
            <person name="Teng W.K."/>
            <person name="Zhao L."/>
            <person name="Hu C.X."/>
            <person name="Zhou Y.K."/>
            <person name="Han B.P."/>
            <person name="Song L.R."/>
            <person name="Shu W.S."/>
        </authorList>
    </citation>
    <scope>NUCLEOTIDE SEQUENCE [LARGE SCALE GENOMIC DNA]</scope>
    <source>
        <strain evidence="2 3">FACHB-391</strain>
    </source>
</reference>
<sequence length="287" mass="32742">MAKAADIGSKRLINLAPDAWVQWVTQRPEVVAKEILGSEFQWISRETDVLVKAYSATHGDFLVLNELQLRYTTHMPLRMRAYAALAQERYRLPTYPVLINILPPPSTLTIVSSYEQEFLGLRAIQDYRVINLWEIDAEIVFQQPLPSLLPFVPILRGGGEVSVVQRALQALRTDAQLNQLESLLAFFASFVLDTPLVQQIMRWDMAVLRESPWYQEIEQRGIQLGLQQGVQQGARQQLIRVLRRRFGEIPQEVEARLEGESVEQLENLMDSAIAVSSLDEFVQILST</sequence>
<comment type="caution">
    <text evidence="2">The sequence shown here is derived from an EMBL/GenBank/DDBJ whole genome shotgun (WGS) entry which is preliminary data.</text>
</comment>
<dbReference type="EMBL" id="JACJTE010000049">
    <property type="protein sequence ID" value="MBD2564424.1"/>
    <property type="molecule type" value="Genomic_DNA"/>
</dbReference>
<dbReference type="PANTHER" id="PTHR34613">
    <property type="entry name" value="SLL0800 PROTEIN"/>
    <property type="match status" value="1"/>
</dbReference>
<evidence type="ECO:0000259" key="1">
    <source>
        <dbReference type="Pfam" id="PF14261"/>
    </source>
</evidence>
<dbReference type="RefSeq" id="WP_190896509.1">
    <property type="nucleotide sequence ID" value="NZ_JACJTE010000049.1"/>
</dbReference>
<dbReference type="InterPro" id="IPR025587">
    <property type="entry name" value="DUF4351"/>
</dbReference>
<keyword evidence="3" id="KW-1185">Reference proteome</keyword>
<proteinExistence type="predicted"/>
<dbReference type="Pfam" id="PF14261">
    <property type="entry name" value="DUF4351"/>
    <property type="match status" value="1"/>
</dbReference>
<feature type="domain" description="DUF4351" evidence="1">
    <location>
        <begin position="227"/>
        <end position="284"/>
    </location>
</feature>
<evidence type="ECO:0000313" key="3">
    <source>
        <dbReference type="Proteomes" id="UP000604661"/>
    </source>
</evidence>
<organism evidence="2 3">
    <name type="scientific">Nostoc linckia FACHB-391</name>
    <dbReference type="NCBI Taxonomy" id="2692906"/>
    <lineage>
        <taxon>Bacteria</taxon>
        <taxon>Bacillati</taxon>
        <taxon>Cyanobacteriota</taxon>
        <taxon>Cyanophyceae</taxon>
        <taxon>Nostocales</taxon>
        <taxon>Nostocaceae</taxon>
        <taxon>Nostoc</taxon>
    </lineage>
</organism>